<name>A0A6A9QQ35_SULME</name>
<proteinExistence type="predicted"/>
<keyword evidence="2" id="KW-1185">Reference proteome</keyword>
<accession>A0A6A9QQ35</accession>
<evidence type="ECO:0000313" key="1">
    <source>
        <dbReference type="EMBL" id="MUN29395.1"/>
    </source>
</evidence>
<comment type="caution">
    <text evidence="1">The sequence shown here is derived from an EMBL/GenBank/DDBJ whole genome shotgun (WGS) entry which is preliminary data.</text>
</comment>
<reference evidence="1 2" key="1">
    <citation type="submission" date="2019-10" db="EMBL/GenBank/DDBJ databases">
        <title>Sequencing and Assembly of Multiple Reported Metal-Biooxidizing Members of the Extremely Thermoacidophilic Archaeal Family Sulfolobaceae.</title>
        <authorList>
            <person name="Counts J.A."/>
            <person name="Kelly R.M."/>
        </authorList>
    </citation>
    <scope>NUCLEOTIDE SEQUENCE [LARGE SCALE GENOMIC DNA]</scope>
    <source>
        <strain evidence="1 2">DSM 6482</strain>
    </source>
</reference>
<sequence length="109" mass="12542">MGSLDEKLWEILNNMIPLFQDDIDTFLVKEGYLTEEDVKKWNDIVKLIKEAYKKSFSSPNECLEKVKNATELLSSISTKKPLPPEMKTRLEEIKGYLYSLLPQEANSSA</sequence>
<dbReference type="Proteomes" id="UP000470772">
    <property type="component" value="Unassembled WGS sequence"/>
</dbReference>
<dbReference type="EMBL" id="WGGD01000005">
    <property type="protein sequence ID" value="MUN29395.1"/>
    <property type="molecule type" value="Genomic_DNA"/>
</dbReference>
<gene>
    <name evidence="1" type="ORF">GC250_08090</name>
</gene>
<dbReference type="AlphaFoldDB" id="A0A6A9QQ35"/>
<dbReference type="RefSeq" id="WP_156016978.1">
    <property type="nucleotide sequence ID" value="NZ_WGGD01000005.1"/>
</dbReference>
<protein>
    <submittedName>
        <fullName evidence="1">Uncharacterized protein</fullName>
    </submittedName>
</protein>
<evidence type="ECO:0000313" key="2">
    <source>
        <dbReference type="Proteomes" id="UP000470772"/>
    </source>
</evidence>
<organism evidence="1 2">
    <name type="scientific">Sulfuracidifex metallicus DSM 6482 = JCM 9184</name>
    <dbReference type="NCBI Taxonomy" id="523847"/>
    <lineage>
        <taxon>Archaea</taxon>
        <taxon>Thermoproteota</taxon>
        <taxon>Thermoprotei</taxon>
        <taxon>Sulfolobales</taxon>
        <taxon>Sulfolobaceae</taxon>
        <taxon>Sulfuracidifex</taxon>
    </lineage>
</organism>